<dbReference type="Gene3D" id="3.30.160.60">
    <property type="entry name" value="Classic Zinc Finger"/>
    <property type="match status" value="3"/>
</dbReference>
<dbReference type="AlphaFoldDB" id="A0ABD3MHC8"/>
<dbReference type="EMBL" id="JALLBG020000123">
    <property type="protein sequence ID" value="KAL3763444.1"/>
    <property type="molecule type" value="Genomic_DNA"/>
</dbReference>
<evidence type="ECO:0000256" key="3">
    <source>
        <dbReference type="ARBA" id="ARBA00022737"/>
    </source>
</evidence>
<dbReference type="PROSITE" id="PS00028">
    <property type="entry name" value="ZINC_FINGER_C2H2_1"/>
    <property type="match status" value="3"/>
</dbReference>
<evidence type="ECO:0000256" key="4">
    <source>
        <dbReference type="ARBA" id="ARBA00022771"/>
    </source>
</evidence>
<accession>A0ABD3MHC8</accession>
<evidence type="ECO:0000256" key="7">
    <source>
        <dbReference type="PROSITE-ProRule" id="PRU00042"/>
    </source>
</evidence>
<dbReference type="GO" id="GO:0008270">
    <property type="term" value="F:zinc ion binding"/>
    <property type="evidence" value="ECO:0007669"/>
    <property type="project" value="UniProtKB-KW"/>
</dbReference>
<sequence>MARTCSSCGVYHNFSSFSRNQWAKGNGYSRCVSCVGGGGRQQYQQPTYHTGYAAHITIPSVNVPIYHTGYAVTVPAAPTYQCKECYREFADQNQLNMHMQVHRPRQVRCPVCGDVRFRSMANAVQYLESGYCRGCKGQDNARQQIYNFAQNMGVTPLLTNGSNPYSNAGPVPDFPYACSQCNMKYRNLSLETTVTIILQISEIFTMGYRKCRGCNMNLHDGWYTNNQWSKGEGSSRCTDCVRDDIFYTPEYECKECGREFNNQNELNMHMQVHRPRQVRCPVCGDTRFKSPANAVQHVESGYCRGCTGKDNARRQIYEHVQRYAGGKNNPLLTDGGSSRGGPVPDFPYQCQHCSIKFRNLSQLMQHMDNKHNRMRMLGY</sequence>
<keyword evidence="4 7" id="KW-0863">Zinc-finger</keyword>
<dbReference type="PANTHER" id="PTHR24406">
    <property type="entry name" value="TRANSCRIPTIONAL REPRESSOR CTCFL-RELATED"/>
    <property type="match status" value="1"/>
</dbReference>
<keyword evidence="10" id="KW-1185">Reference proteome</keyword>
<comment type="caution">
    <text evidence="9">The sequence shown here is derived from an EMBL/GenBank/DDBJ whole genome shotgun (WGS) entry which is preliminary data.</text>
</comment>
<feature type="domain" description="C2H2-type" evidence="8">
    <location>
        <begin position="348"/>
        <end position="376"/>
    </location>
</feature>
<dbReference type="PROSITE" id="PS50157">
    <property type="entry name" value="ZINC_FINGER_C2H2_2"/>
    <property type="match status" value="3"/>
</dbReference>
<dbReference type="Proteomes" id="UP001530293">
    <property type="component" value="Unassembled WGS sequence"/>
</dbReference>
<feature type="domain" description="C2H2-type" evidence="8">
    <location>
        <begin position="251"/>
        <end position="278"/>
    </location>
</feature>
<keyword evidence="5" id="KW-0862">Zinc</keyword>
<evidence type="ECO:0000256" key="1">
    <source>
        <dbReference type="ARBA" id="ARBA00004123"/>
    </source>
</evidence>
<dbReference type="InterPro" id="IPR036236">
    <property type="entry name" value="Znf_C2H2_sf"/>
</dbReference>
<evidence type="ECO:0000256" key="5">
    <source>
        <dbReference type="ARBA" id="ARBA00022833"/>
    </source>
</evidence>
<evidence type="ECO:0000256" key="6">
    <source>
        <dbReference type="ARBA" id="ARBA00023242"/>
    </source>
</evidence>
<comment type="subcellular location">
    <subcellularLocation>
        <location evidence="1">Nucleus</location>
    </subcellularLocation>
</comment>
<dbReference type="GO" id="GO:0005634">
    <property type="term" value="C:nucleus"/>
    <property type="evidence" value="ECO:0007669"/>
    <property type="project" value="UniProtKB-SubCell"/>
</dbReference>
<feature type="domain" description="C2H2-type" evidence="8">
    <location>
        <begin position="80"/>
        <end position="107"/>
    </location>
</feature>
<dbReference type="SMART" id="SM00355">
    <property type="entry name" value="ZnF_C2H2"/>
    <property type="match status" value="4"/>
</dbReference>
<keyword evidence="2" id="KW-0479">Metal-binding</keyword>
<organism evidence="9 10">
    <name type="scientific">Discostella pseudostelligera</name>
    <dbReference type="NCBI Taxonomy" id="259834"/>
    <lineage>
        <taxon>Eukaryota</taxon>
        <taxon>Sar</taxon>
        <taxon>Stramenopiles</taxon>
        <taxon>Ochrophyta</taxon>
        <taxon>Bacillariophyta</taxon>
        <taxon>Coscinodiscophyceae</taxon>
        <taxon>Thalassiosirophycidae</taxon>
        <taxon>Stephanodiscales</taxon>
        <taxon>Stephanodiscaceae</taxon>
        <taxon>Discostella</taxon>
    </lineage>
</organism>
<proteinExistence type="predicted"/>
<keyword evidence="6" id="KW-0539">Nucleus</keyword>
<gene>
    <name evidence="9" type="ORF">ACHAWU_002017</name>
</gene>
<dbReference type="SUPFAM" id="SSF57667">
    <property type="entry name" value="beta-beta-alpha zinc fingers"/>
    <property type="match status" value="2"/>
</dbReference>
<evidence type="ECO:0000259" key="8">
    <source>
        <dbReference type="PROSITE" id="PS50157"/>
    </source>
</evidence>
<evidence type="ECO:0000313" key="9">
    <source>
        <dbReference type="EMBL" id="KAL3763444.1"/>
    </source>
</evidence>
<evidence type="ECO:0000256" key="2">
    <source>
        <dbReference type="ARBA" id="ARBA00022723"/>
    </source>
</evidence>
<evidence type="ECO:0000313" key="10">
    <source>
        <dbReference type="Proteomes" id="UP001530293"/>
    </source>
</evidence>
<name>A0ABD3MHC8_9STRA</name>
<dbReference type="InterPro" id="IPR050888">
    <property type="entry name" value="ZnF_C2H2-type_TF"/>
</dbReference>
<reference evidence="9 10" key="1">
    <citation type="submission" date="2024-10" db="EMBL/GenBank/DDBJ databases">
        <title>Updated reference genomes for cyclostephanoid diatoms.</title>
        <authorList>
            <person name="Roberts W.R."/>
            <person name="Alverson A.J."/>
        </authorList>
    </citation>
    <scope>NUCLEOTIDE SEQUENCE [LARGE SCALE GENOMIC DNA]</scope>
    <source>
        <strain evidence="9 10">AJA232-27</strain>
    </source>
</reference>
<dbReference type="InterPro" id="IPR013087">
    <property type="entry name" value="Znf_C2H2_type"/>
</dbReference>
<protein>
    <recommendedName>
        <fullName evidence="8">C2H2-type domain-containing protein</fullName>
    </recommendedName>
</protein>
<keyword evidence="3" id="KW-0677">Repeat</keyword>
<dbReference type="Pfam" id="PF00096">
    <property type="entry name" value="zf-C2H2"/>
    <property type="match status" value="3"/>
</dbReference>